<evidence type="ECO:0000313" key="2">
    <source>
        <dbReference type="EMBL" id="MFC4076943.1"/>
    </source>
</evidence>
<comment type="caution">
    <text evidence="2">The sequence shown here is derived from an EMBL/GenBank/DDBJ whole genome shotgun (WGS) entry which is preliminary data.</text>
</comment>
<evidence type="ECO:0000256" key="1">
    <source>
        <dbReference type="SAM" id="Phobius"/>
    </source>
</evidence>
<keyword evidence="1" id="KW-0812">Transmembrane</keyword>
<proteinExistence type="predicted"/>
<sequence length="61" mass="6699">MRMGKVAFLLGAVISLAGMSLLFREERIIARRRLCQALGWGVFSFGLAHILLGGLNAALRR</sequence>
<feature type="transmembrane region" description="Helical" evidence="1">
    <location>
        <begin position="40"/>
        <end position="59"/>
    </location>
</feature>
<dbReference type="EMBL" id="JBHSAP010000009">
    <property type="protein sequence ID" value="MFC4076943.1"/>
    <property type="molecule type" value="Genomic_DNA"/>
</dbReference>
<keyword evidence="3" id="KW-1185">Reference proteome</keyword>
<organism evidence="2 3">
    <name type="scientific">Salinithrix halophila</name>
    <dbReference type="NCBI Taxonomy" id="1485204"/>
    <lineage>
        <taxon>Bacteria</taxon>
        <taxon>Bacillati</taxon>
        <taxon>Bacillota</taxon>
        <taxon>Bacilli</taxon>
        <taxon>Bacillales</taxon>
        <taxon>Thermoactinomycetaceae</taxon>
        <taxon>Salinithrix</taxon>
    </lineage>
</organism>
<accession>A0ABV8JIW8</accession>
<dbReference type="RefSeq" id="WP_380704332.1">
    <property type="nucleotide sequence ID" value="NZ_JBHSAP010000009.1"/>
</dbReference>
<keyword evidence="1" id="KW-0472">Membrane</keyword>
<reference evidence="3" key="1">
    <citation type="journal article" date="2019" name="Int. J. Syst. Evol. Microbiol.">
        <title>The Global Catalogue of Microorganisms (GCM) 10K type strain sequencing project: providing services to taxonomists for standard genome sequencing and annotation.</title>
        <authorList>
            <consortium name="The Broad Institute Genomics Platform"/>
            <consortium name="The Broad Institute Genome Sequencing Center for Infectious Disease"/>
            <person name="Wu L."/>
            <person name="Ma J."/>
        </authorList>
    </citation>
    <scope>NUCLEOTIDE SEQUENCE [LARGE SCALE GENOMIC DNA]</scope>
    <source>
        <strain evidence="3">IBRC-M 10813</strain>
    </source>
</reference>
<gene>
    <name evidence="2" type="ORF">ACFOUO_08970</name>
</gene>
<keyword evidence="1" id="KW-1133">Transmembrane helix</keyword>
<protein>
    <submittedName>
        <fullName evidence="2">Uncharacterized protein</fullName>
    </submittedName>
</protein>
<dbReference type="Proteomes" id="UP001595843">
    <property type="component" value="Unassembled WGS sequence"/>
</dbReference>
<name>A0ABV8JIW8_9BACL</name>
<evidence type="ECO:0000313" key="3">
    <source>
        <dbReference type="Proteomes" id="UP001595843"/>
    </source>
</evidence>